<evidence type="ECO:0000259" key="4">
    <source>
        <dbReference type="SMART" id="SM00385"/>
    </source>
</evidence>
<dbReference type="VEuPathDB" id="FungiDB:SPPG_00434"/>
<name>A0A0L0HUE4_SPIPD</name>
<evidence type="ECO:0008006" key="8">
    <source>
        <dbReference type="Google" id="ProtNLM"/>
    </source>
</evidence>
<evidence type="ECO:0000313" key="6">
    <source>
        <dbReference type="EMBL" id="KND04728.1"/>
    </source>
</evidence>
<dbReference type="SMART" id="SM01332">
    <property type="entry name" value="Cyclin_C"/>
    <property type="match status" value="1"/>
</dbReference>
<dbReference type="SUPFAM" id="SSF47954">
    <property type="entry name" value="Cyclin-like"/>
    <property type="match status" value="2"/>
</dbReference>
<protein>
    <recommendedName>
        <fullName evidence="8">Cyclin-like domain-containing protein</fullName>
    </recommendedName>
</protein>
<dbReference type="GeneID" id="27684161"/>
<gene>
    <name evidence="6" type="ORF">SPPG_00434</name>
</gene>
<comment type="similarity">
    <text evidence="2">Belongs to the cyclin family.</text>
</comment>
<dbReference type="Gene3D" id="1.10.472.10">
    <property type="entry name" value="Cyclin-like"/>
    <property type="match status" value="2"/>
</dbReference>
<evidence type="ECO:0000256" key="3">
    <source>
        <dbReference type="SAM" id="MobiDB-lite"/>
    </source>
</evidence>
<reference evidence="6 7" key="1">
    <citation type="submission" date="2009-08" db="EMBL/GenBank/DDBJ databases">
        <title>The Genome Sequence of Spizellomyces punctatus strain DAOM BR117.</title>
        <authorList>
            <consortium name="The Broad Institute Genome Sequencing Platform"/>
            <person name="Russ C."/>
            <person name="Cuomo C."/>
            <person name="Shea T."/>
            <person name="Young S.K."/>
            <person name="Zeng Q."/>
            <person name="Koehrsen M."/>
            <person name="Haas B."/>
            <person name="Borodovsky M."/>
            <person name="Guigo R."/>
            <person name="Alvarado L."/>
            <person name="Berlin A."/>
            <person name="Bochicchio J."/>
            <person name="Borenstein D."/>
            <person name="Chapman S."/>
            <person name="Chen Z."/>
            <person name="Engels R."/>
            <person name="Freedman E."/>
            <person name="Gellesch M."/>
            <person name="Goldberg J."/>
            <person name="Griggs A."/>
            <person name="Gujja S."/>
            <person name="Heiman D."/>
            <person name="Hepburn T."/>
            <person name="Howarth C."/>
            <person name="Jen D."/>
            <person name="Larson L."/>
            <person name="Lewis B."/>
            <person name="Mehta T."/>
            <person name="Park D."/>
            <person name="Pearson M."/>
            <person name="Roberts A."/>
            <person name="Saif S."/>
            <person name="Shenoy N."/>
            <person name="Sisk P."/>
            <person name="Stolte C."/>
            <person name="Sykes S."/>
            <person name="Thomson T."/>
            <person name="Walk T."/>
            <person name="White J."/>
            <person name="Yandava C."/>
            <person name="Burger G."/>
            <person name="Gray M.W."/>
            <person name="Holland P.W.H."/>
            <person name="King N."/>
            <person name="Lang F.B.F."/>
            <person name="Roger A.J."/>
            <person name="Ruiz-Trillo I."/>
            <person name="Lander E."/>
            <person name="Nusbaum C."/>
        </authorList>
    </citation>
    <scope>NUCLEOTIDE SEQUENCE [LARGE SCALE GENOMIC DNA]</scope>
    <source>
        <strain evidence="6 7">DAOM BR117</strain>
    </source>
</reference>
<dbReference type="InParanoid" id="A0A0L0HUE4"/>
<feature type="region of interest" description="Disordered" evidence="3">
    <location>
        <begin position="344"/>
        <end position="406"/>
    </location>
</feature>
<accession>A0A0L0HUE4</accession>
<dbReference type="Proteomes" id="UP000053201">
    <property type="component" value="Unassembled WGS sequence"/>
</dbReference>
<dbReference type="EMBL" id="KQ257450">
    <property type="protein sequence ID" value="KND04728.1"/>
    <property type="molecule type" value="Genomic_DNA"/>
</dbReference>
<evidence type="ECO:0000313" key="7">
    <source>
        <dbReference type="Proteomes" id="UP000053201"/>
    </source>
</evidence>
<dbReference type="RefSeq" id="XP_016612767.1">
    <property type="nucleotide sequence ID" value="XM_016748760.1"/>
</dbReference>
<feature type="domain" description="Cyclin-like" evidence="4">
    <location>
        <begin position="130"/>
        <end position="215"/>
    </location>
</feature>
<dbReference type="AlphaFoldDB" id="A0A0L0HUE4"/>
<dbReference type="OrthoDB" id="5590282at2759"/>
<keyword evidence="1 2" id="KW-0195">Cyclin</keyword>
<proteinExistence type="inferred from homology"/>
<dbReference type="STRING" id="645134.A0A0L0HUE4"/>
<evidence type="ECO:0000256" key="2">
    <source>
        <dbReference type="RuleBase" id="RU000383"/>
    </source>
</evidence>
<dbReference type="eggNOG" id="KOG0654">
    <property type="taxonomic scope" value="Eukaryota"/>
</dbReference>
<dbReference type="PANTHER" id="PTHR10177">
    <property type="entry name" value="CYCLINS"/>
    <property type="match status" value="1"/>
</dbReference>
<keyword evidence="7" id="KW-1185">Reference proteome</keyword>
<evidence type="ECO:0000259" key="5">
    <source>
        <dbReference type="SMART" id="SM01332"/>
    </source>
</evidence>
<dbReference type="Pfam" id="PF00134">
    <property type="entry name" value="Cyclin_N"/>
    <property type="match status" value="1"/>
</dbReference>
<dbReference type="InterPro" id="IPR006671">
    <property type="entry name" value="Cyclin_N"/>
</dbReference>
<dbReference type="OMA" id="MHAMERH"/>
<sequence>MSSSTHPAPSSALTSLQLWPVEANSSSITRPAAFPAPFKSSLCVAGGGAAVIFRKMPVAGPAPPRLASFLPHPALRRPFVEGKDSDELAQIQKLHLFRLEMEPRYRPNPFYMEDVQRGSIGTDHRRELIEWLLELARHFRYYCSEIFQLSVSILDRICSIETLQLSHYQALGAASFLIASKICETRTPTCVELEELAAGAFNVEGLKAMELWVLQMLNWNLNAVTPNMFLEFFLDLFKYDATTKSELFLIADQVLNRIQPYYHYVRFRPSVQAAAALRYAFETIGINLHDFHVFMGRELESQSLHTVAIVSSLDIPQMLEVNRCAAAMVAQLARNTFPHVTPMHPRGKTHLHHGLATPAEDDDRSEEDGYRELDGPVPFILAHPADPHQYGGSATGAIKQASSPFA</sequence>
<dbReference type="InterPro" id="IPR013763">
    <property type="entry name" value="Cyclin-like_dom"/>
</dbReference>
<dbReference type="SMART" id="SM00385">
    <property type="entry name" value="CYCLIN"/>
    <property type="match status" value="1"/>
</dbReference>
<evidence type="ECO:0000256" key="1">
    <source>
        <dbReference type="ARBA" id="ARBA00023127"/>
    </source>
</evidence>
<organism evidence="6 7">
    <name type="scientific">Spizellomyces punctatus (strain DAOM BR117)</name>
    <dbReference type="NCBI Taxonomy" id="645134"/>
    <lineage>
        <taxon>Eukaryota</taxon>
        <taxon>Fungi</taxon>
        <taxon>Fungi incertae sedis</taxon>
        <taxon>Chytridiomycota</taxon>
        <taxon>Chytridiomycota incertae sedis</taxon>
        <taxon>Chytridiomycetes</taxon>
        <taxon>Spizellomycetales</taxon>
        <taxon>Spizellomycetaceae</taxon>
        <taxon>Spizellomyces</taxon>
    </lineage>
</organism>
<dbReference type="InterPro" id="IPR004367">
    <property type="entry name" value="Cyclin_C-dom"/>
</dbReference>
<feature type="domain" description="Cyclin C-terminal" evidence="5">
    <location>
        <begin position="224"/>
        <end position="346"/>
    </location>
</feature>
<dbReference type="InterPro" id="IPR039361">
    <property type="entry name" value="Cyclin"/>
</dbReference>
<dbReference type="InterPro" id="IPR036915">
    <property type="entry name" value="Cyclin-like_sf"/>
</dbReference>